<gene>
    <name evidence="2" type="ORF">GCM10007415_24610</name>
</gene>
<dbReference type="Proteomes" id="UP000660862">
    <property type="component" value="Unassembled WGS sequence"/>
</dbReference>
<dbReference type="Pfam" id="PF03572">
    <property type="entry name" value="Peptidase_S41"/>
    <property type="match status" value="1"/>
</dbReference>
<dbReference type="Gene3D" id="3.30.750.44">
    <property type="match status" value="1"/>
</dbReference>
<dbReference type="GO" id="GO:0006508">
    <property type="term" value="P:proteolysis"/>
    <property type="evidence" value="ECO:0007669"/>
    <property type="project" value="InterPro"/>
</dbReference>
<dbReference type="Gene3D" id="2.60.120.260">
    <property type="entry name" value="Galactose-binding domain-like"/>
    <property type="match status" value="1"/>
</dbReference>
<dbReference type="SUPFAM" id="SSF52096">
    <property type="entry name" value="ClpP/crotonase"/>
    <property type="match status" value="1"/>
</dbReference>
<evidence type="ECO:0000313" key="3">
    <source>
        <dbReference type="Proteomes" id="UP000660862"/>
    </source>
</evidence>
<name>A0A917MBH7_9SPHI</name>
<dbReference type="InterPro" id="IPR005151">
    <property type="entry name" value="Tail-specific_protease"/>
</dbReference>
<sequence length="712" mass="80018">MAQKPDYNFDFEQVAADSAIGWVGSSNKDYRRSLDSTIAKSGNYSAVLEFIGEQPSFGTWTFVLPENYPGKKITLSGYIKTENVEGYAGLWMRIDPQIAFNNMQQEGISGTTDWKRYEFTLTMAPERTERIMLGALLAGKGKLWVDGLKVTIDGKDIATVVPLEKPAAKRDTAFDTGSAITLPDLNMKQVEDLKVLGLVWGFVKYHHPTIAKGDVNWDYELFRVMPAVLAARNDAERDEALVEWIQKLGPVEKGGDKPSVNAKLQPDLDWITTSGFSEALTTLLTDIRQAKRTDSHYYIGLMPNVRNPEFKNETAYERMEPADDGLRLLALYRYWNMIQYFFPYKNLIEEDWKDVLGEFVPKFADVSDMEGYMLALLELIGRVHDTHATIRGNPVLDKFFGERHVPVDVHFVEEQAVVTGYRHDVWGKAMGLEVGDVITAVDGKRIADRTKELMKYAPASNYARKLRDIGPMLLRSNDSALRIDGVRDGRRFSKVLNTYEPGELKFNNPFYVEDMDFKIIGDDIAYINNGSFNAKDLPLYWDRMKNRKGLIIDARNYPRHFPIHQLSGYLMPYPIPFVAISRGSIQQPGFFVVDPPTSVGAVNGKRYDGKVVILVNEMSLSSAEYHAMAYRVHPNATVMGSATAGADGNISPIMLPGGIRTVISGIGIYYPDGGETQRVGIVPDIEVKPTIRGIKEGRDEVLEKAIKLIKEE</sequence>
<proteinExistence type="predicted"/>
<evidence type="ECO:0000259" key="1">
    <source>
        <dbReference type="SMART" id="SM00245"/>
    </source>
</evidence>
<keyword evidence="3" id="KW-1185">Reference proteome</keyword>
<reference evidence="2" key="2">
    <citation type="submission" date="2020-09" db="EMBL/GenBank/DDBJ databases">
        <authorList>
            <person name="Sun Q."/>
            <person name="Zhou Y."/>
        </authorList>
    </citation>
    <scope>NUCLEOTIDE SEQUENCE</scope>
    <source>
        <strain evidence="2">CGMCC 1.12195</strain>
    </source>
</reference>
<dbReference type="Gene3D" id="2.30.42.10">
    <property type="match status" value="1"/>
</dbReference>
<dbReference type="SMART" id="SM00245">
    <property type="entry name" value="TSPc"/>
    <property type="match status" value="1"/>
</dbReference>
<dbReference type="GO" id="GO:0008236">
    <property type="term" value="F:serine-type peptidase activity"/>
    <property type="evidence" value="ECO:0007669"/>
    <property type="project" value="InterPro"/>
</dbReference>
<dbReference type="AlphaFoldDB" id="A0A917MBH7"/>
<evidence type="ECO:0000313" key="2">
    <source>
        <dbReference type="EMBL" id="GGG89515.1"/>
    </source>
</evidence>
<dbReference type="Gene3D" id="3.90.226.10">
    <property type="entry name" value="2-enoyl-CoA Hydratase, Chain A, domain 1"/>
    <property type="match status" value="1"/>
</dbReference>
<comment type="caution">
    <text evidence="2">The sequence shown here is derived from an EMBL/GenBank/DDBJ whole genome shotgun (WGS) entry which is preliminary data.</text>
</comment>
<dbReference type="EMBL" id="BMER01000002">
    <property type="protein sequence ID" value="GGG89515.1"/>
    <property type="molecule type" value="Genomic_DNA"/>
</dbReference>
<reference evidence="2" key="1">
    <citation type="journal article" date="2014" name="Int. J. Syst. Evol. Microbiol.">
        <title>Complete genome sequence of Corynebacterium casei LMG S-19264T (=DSM 44701T), isolated from a smear-ripened cheese.</title>
        <authorList>
            <consortium name="US DOE Joint Genome Institute (JGI-PGF)"/>
            <person name="Walter F."/>
            <person name="Albersmeier A."/>
            <person name="Kalinowski J."/>
            <person name="Ruckert C."/>
        </authorList>
    </citation>
    <scope>NUCLEOTIDE SEQUENCE</scope>
    <source>
        <strain evidence="2">CGMCC 1.12195</strain>
    </source>
</reference>
<accession>A0A917MBH7</accession>
<dbReference type="InterPro" id="IPR029045">
    <property type="entry name" value="ClpP/crotonase-like_dom_sf"/>
</dbReference>
<dbReference type="InterPro" id="IPR036034">
    <property type="entry name" value="PDZ_sf"/>
</dbReference>
<protein>
    <recommendedName>
        <fullName evidence="1">Tail specific protease domain-containing protein</fullName>
    </recommendedName>
</protein>
<dbReference type="CDD" id="cd07562">
    <property type="entry name" value="Peptidase_S41_TRI"/>
    <property type="match status" value="1"/>
</dbReference>
<feature type="domain" description="Tail specific protease" evidence="1">
    <location>
        <begin position="478"/>
        <end position="688"/>
    </location>
</feature>
<organism evidence="2 3">
    <name type="scientific">Parapedobacter pyrenivorans</name>
    <dbReference type="NCBI Taxonomy" id="1305674"/>
    <lineage>
        <taxon>Bacteria</taxon>
        <taxon>Pseudomonadati</taxon>
        <taxon>Bacteroidota</taxon>
        <taxon>Sphingobacteriia</taxon>
        <taxon>Sphingobacteriales</taxon>
        <taxon>Sphingobacteriaceae</taxon>
        <taxon>Parapedobacter</taxon>
    </lineage>
</organism>
<dbReference type="SUPFAM" id="SSF50156">
    <property type="entry name" value="PDZ domain-like"/>
    <property type="match status" value="1"/>
</dbReference>